<dbReference type="PANTHER" id="PTHR34220">
    <property type="entry name" value="SENSOR HISTIDINE KINASE YPDA"/>
    <property type="match status" value="1"/>
</dbReference>
<dbReference type="InterPro" id="IPR010559">
    <property type="entry name" value="Sig_transdc_His_kin_internal"/>
</dbReference>
<feature type="transmembrane region" description="Helical" evidence="1">
    <location>
        <begin position="99"/>
        <end position="122"/>
    </location>
</feature>
<comment type="caution">
    <text evidence="3">The sequence shown here is derived from an EMBL/GenBank/DDBJ whole genome shotgun (WGS) entry which is preliminary data.</text>
</comment>
<dbReference type="SUPFAM" id="SSF55874">
    <property type="entry name" value="ATPase domain of HSP90 chaperone/DNA topoisomerase II/histidine kinase"/>
    <property type="match status" value="1"/>
</dbReference>
<dbReference type="EMBL" id="PDOC01000003">
    <property type="protein sequence ID" value="PIL45851.1"/>
    <property type="molecule type" value="Genomic_DNA"/>
</dbReference>
<feature type="transmembrane region" description="Helical" evidence="1">
    <location>
        <begin position="30"/>
        <end position="51"/>
    </location>
</feature>
<dbReference type="GO" id="GO:0000155">
    <property type="term" value="F:phosphorelay sensor kinase activity"/>
    <property type="evidence" value="ECO:0007669"/>
    <property type="project" value="InterPro"/>
</dbReference>
<dbReference type="PANTHER" id="PTHR34220:SF9">
    <property type="entry name" value="SIGNAL TRANSDUCTION HISTIDINE KINASE INTERNAL REGION DOMAIN-CONTAINING PROTEIN"/>
    <property type="match status" value="1"/>
</dbReference>
<dbReference type="GO" id="GO:0016020">
    <property type="term" value="C:membrane"/>
    <property type="evidence" value="ECO:0007669"/>
    <property type="project" value="InterPro"/>
</dbReference>
<evidence type="ECO:0000256" key="1">
    <source>
        <dbReference type="SAM" id="Phobius"/>
    </source>
</evidence>
<dbReference type="InterPro" id="IPR003594">
    <property type="entry name" value="HATPase_dom"/>
</dbReference>
<evidence type="ECO:0000313" key="3">
    <source>
        <dbReference type="EMBL" id="PIL45851.1"/>
    </source>
</evidence>
<organism evidence="3 4">
    <name type="scientific">Massilia eurypsychrophila</name>
    <dbReference type="NCBI Taxonomy" id="1485217"/>
    <lineage>
        <taxon>Bacteria</taxon>
        <taxon>Pseudomonadati</taxon>
        <taxon>Pseudomonadota</taxon>
        <taxon>Betaproteobacteria</taxon>
        <taxon>Burkholderiales</taxon>
        <taxon>Oxalobacteraceae</taxon>
        <taxon>Telluria group</taxon>
        <taxon>Massilia</taxon>
    </lineage>
</organism>
<dbReference type="RefSeq" id="WP_099787761.1">
    <property type="nucleotide sequence ID" value="NZ_JBHLYV010000029.1"/>
</dbReference>
<dbReference type="AlphaFoldDB" id="A0A2G8TIH5"/>
<dbReference type="PROSITE" id="PS50109">
    <property type="entry name" value="HIS_KIN"/>
    <property type="match status" value="1"/>
</dbReference>
<name>A0A2G8TIH5_9BURK</name>
<feature type="transmembrane region" description="Helical" evidence="1">
    <location>
        <begin position="134"/>
        <end position="157"/>
    </location>
</feature>
<keyword evidence="1" id="KW-0812">Transmembrane</keyword>
<protein>
    <submittedName>
        <fullName evidence="3">Sensor histidine kinase</fullName>
    </submittedName>
</protein>
<reference evidence="3 4" key="1">
    <citation type="submission" date="2017-10" db="EMBL/GenBank/DDBJ databases">
        <title>Massilia psychrophilum sp. nov., a novel purple-pigmented bacterium isolated from Tianshan glacier, Xinjiang Municipality, China.</title>
        <authorList>
            <person name="Wang H."/>
        </authorList>
    </citation>
    <scope>NUCLEOTIDE SEQUENCE [LARGE SCALE GENOMIC DNA]</scope>
    <source>
        <strain evidence="3 4">JCM 30074</strain>
    </source>
</reference>
<sequence length="386" mass="41922">MAYSTASCGSHPLDLIPLFRRWPRSHFRNLVYTGVWNTLIAVFLTGAGLMFDRRGGGFLTHFVPVWLISNLIGYMVHGTLTVLEYLLRGWPSRIKGLAAALYHVAVIASCVLIGIGIGNALLKGFHPFHYLERATAMAPLVPFALLMALFIFTVLALSERRIANETLAARQSEQIAAAAQLLAEARLRGLQAQIEPHFLYNTLANVLSLIDTQPAKARHMLERFIDFLRASLTASRAAHATLGAELDLAAAYLDVLTVRMGERLRYRIEADGAARAATIAPMLLQPIVENAVMHGLEPKVDGGEIVLRALFDGEHLRIEVADTGAGLSAAPPRAGGGVGLANLRARLRSLYGAGAQLQLLENQLFGMTVRVLLPMEMVSPSTNPPP</sequence>
<gene>
    <name evidence="3" type="ORF">CR105_07285</name>
</gene>
<dbReference type="InterPro" id="IPR050640">
    <property type="entry name" value="Bact_2-comp_sensor_kinase"/>
</dbReference>
<dbReference type="Gene3D" id="3.30.565.10">
    <property type="entry name" value="Histidine kinase-like ATPase, C-terminal domain"/>
    <property type="match status" value="1"/>
</dbReference>
<feature type="transmembrane region" description="Helical" evidence="1">
    <location>
        <begin position="63"/>
        <end position="87"/>
    </location>
</feature>
<dbReference type="Pfam" id="PF06580">
    <property type="entry name" value="His_kinase"/>
    <property type="match status" value="1"/>
</dbReference>
<keyword evidence="4" id="KW-1185">Reference proteome</keyword>
<feature type="domain" description="Histidine kinase" evidence="2">
    <location>
        <begin position="283"/>
        <end position="377"/>
    </location>
</feature>
<dbReference type="Pfam" id="PF02518">
    <property type="entry name" value="HATPase_c"/>
    <property type="match status" value="1"/>
</dbReference>
<dbReference type="SMART" id="SM00387">
    <property type="entry name" value="HATPase_c"/>
    <property type="match status" value="1"/>
</dbReference>
<accession>A0A2G8TIH5</accession>
<keyword evidence="3" id="KW-0808">Transferase</keyword>
<dbReference type="InterPro" id="IPR036890">
    <property type="entry name" value="HATPase_C_sf"/>
</dbReference>
<evidence type="ECO:0000259" key="2">
    <source>
        <dbReference type="PROSITE" id="PS50109"/>
    </source>
</evidence>
<dbReference type="InterPro" id="IPR005467">
    <property type="entry name" value="His_kinase_dom"/>
</dbReference>
<evidence type="ECO:0000313" key="4">
    <source>
        <dbReference type="Proteomes" id="UP000230390"/>
    </source>
</evidence>
<keyword evidence="3" id="KW-0418">Kinase</keyword>
<keyword evidence="1" id="KW-1133">Transmembrane helix</keyword>
<dbReference type="OrthoDB" id="2514702at2"/>
<keyword evidence="1" id="KW-0472">Membrane</keyword>
<dbReference type="Proteomes" id="UP000230390">
    <property type="component" value="Unassembled WGS sequence"/>
</dbReference>
<proteinExistence type="predicted"/>